<dbReference type="Gramene" id="AET2Gv21247500.3">
    <property type="protein sequence ID" value="AET2Gv21247500.3"/>
    <property type="gene ID" value="AET2Gv21247500"/>
</dbReference>
<evidence type="ECO:0000256" key="1">
    <source>
        <dbReference type="SAM" id="MobiDB-lite"/>
    </source>
</evidence>
<feature type="compositionally biased region" description="Polar residues" evidence="1">
    <location>
        <begin position="400"/>
        <end position="410"/>
    </location>
</feature>
<feature type="region of interest" description="Disordered" evidence="1">
    <location>
        <begin position="386"/>
        <end position="410"/>
    </location>
</feature>
<proteinExistence type="predicted"/>
<organism evidence="2 3">
    <name type="scientific">Aegilops tauschii subsp. strangulata</name>
    <name type="common">Goatgrass</name>
    <dbReference type="NCBI Taxonomy" id="200361"/>
    <lineage>
        <taxon>Eukaryota</taxon>
        <taxon>Viridiplantae</taxon>
        <taxon>Streptophyta</taxon>
        <taxon>Embryophyta</taxon>
        <taxon>Tracheophyta</taxon>
        <taxon>Spermatophyta</taxon>
        <taxon>Magnoliopsida</taxon>
        <taxon>Liliopsida</taxon>
        <taxon>Poales</taxon>
        <taxon>Poaceae</taxon>
        <taxon>BOP clade</taxon>
        <taxon>Pooideae</taxon>
        <taxon>Triticodae</taxon>
        <taxon>Triticeae</taxon>
        <taxon>Triticinae</taxon>
        <taxon>Aegilops</taxon>
    </lineage>
</organism>
<dbReference type="Pfam" id="PF07893">
    <property type="entry name" value="DUF1668"/>
    <property type="match status" value="1"/>
</dbReference>
<keyword evidence="3" id="KW-1185">Reference proteome</keyword>
<evidence type="ECO:0000313" key="3">
    <source>
        <dbReference type="Proteomes" id="UP000015105"/>
    </source>
</evidence>
<dbReference type="PANTHER" id="PTHR33085:SF101">
    <property type="entry name" value="DUF1618 DOMAIN-CONTAINING PROTEIN"/>
    <property type="match status" value="1"/>
</dbReference>
<reference evidence="3" key="2">
    <citation type="journal article" date="2017" name="Nat. Plants">
        <title>The Aegilops tauschii genome reveals multiple impacts of transposons.</title>
        <authorList>
            <person name="Zhao G."/>
            <person name="Zou C."/>
            <person name="Li K."/>
            <person name="Wang K."/>
            <person name="Li T."/>
            <person name="Gao L."/>
            <person name="Zhang X."/>
            <person name="Wang H."/>
            <person name="Yang Z."/>
            <person name="Liu X."/>
            <person name="Jiang W."/>
            <person name="Mao L."/>
            <person name="Kong X."/>
            <person name="Jiao Y."/>
            <person name="Jia J."/>
        </authorList>
    </citation>
    <scope>NUCLEOTIDE SEQUENCE [LARGE SCALE GENOMIC DNA]</scope>
    <source>
        <strain evidence="3">cv. AL8/78</strain>
    </source>
</reference>
<reference evidence="2" key="3">
    <citation type="journal article" date="2017" name="Nature">
        <title>Genome sequence of the progenitor of the wheat D genome Aegilops tauschii.</title>
        <authorList>
            <person name="Luo M.C."/>
            <person name="Gu Y.Q."/>
            <person name="Puiu D."/>
            <person name="Wang H."/>
            <person name="Twardziok S.O."/>
            <person name="Deal K.R."/>
            <person name="Huo N."/>
            <person name="Zhu T."/>
            <person name="Wang L."/>
            <person name="Wang Y."/>
            <person name="McGuire P.E."/>
            <person name="Liu S."/>
            <person name="Long H."/>
            <person name="Ramasamy R.K."/>
            <person name="Rodriguez J.C."/>
            <person name="Van S.L."/>
            <person name="Yuan L."/>
            <person name="Wang Z."/>
            <person name="Xia Z."/>
            <person name="Xiao L."/>
            <person name="Anderson O.D."/>
            <person name="Ouyang S."/>
            <person name="Liang Y."/>
            <person name="Zimin A.V."/>
            <person name="Pertea G."/>
            <person name="Qi P."/>
            <person name="Bennetzen J.L."/>
            <person name="Dai X."/>
            <person name="Dawson M.W."/>
            <person name="Muller H.G."/>
            <person name="Kugler K."/>
            <person name="Rivarola-Duarte L."/>
            <person name="Spannagl M."/>
            <person name="Mayer K.F.X."/>
            <person name="Lu F.H."/>
            <person name="Bevan M.W."/>
            <person name="Leroy P."/>
            <person name="Li P."/>
            <person name="You F.M."/>
            <person name="Sun Q."/>
            <person name="Liu Z."/>
            <person name="Lyons E."/>
            <person name="Wicker T."/>
            <person name="Salzberg S.L."/>
            <person name="Devos K.M."/>
            <person name="Dvorak J."/>
        </authorList>
    </citation>
    <scope>NUCLEOTIDE SEQUENCE [LARGE SCALE GENOMIC DNA]</scope>
    <source>
        <strain evidence="2">cv. AL8/78</strain>
    </source>
</reference>
<sequence>SRRSLESRSGMSGGMRQILNLGLYDGLKRAYSLRRLNLSKMKFFHPTAEEAAAHGKVLPTLALDKARATNRKRICNTKLATAEAAAPKMDMPKSDLVMGPPQISPCLASRRFVHFFPTASESKVILGDRGNRMLRFNIVDGSRYMDTLPCLHGLKEMPMVISVPPTDVHLPDGEDTGDLYIIDGLLHPHKAEVRPQFEALVWRGFPKSAVSSRFWHCDILPLPPWISHHKHGMVFGHALVDDSICFSICGAEGAGTYCFHIATREWSKAGDWLMPFNGKADYVPELGLWFGITQDNLPCAADLSGLVRGEELSPDKMRIWERDDLPEEWQPTSLHNSCAVSLGSGRFIIVDFLDVMKFNKEWNEMDAVKEFALFTGMELAFSNGKGKNGRNGASKDNGHHSSGTDCSGNESCNCSVSGNENGGKGKGVMRGLRVIKHKSHRYMFKKQLRIEAVL</sequence>
<reference evidence="2" key="5">
    <citation type="journal article" date="2021" name="G3 (Bethesda)">
        <title>Aegilops tauschii genome assembly Aet v5.0 features greater sequence contiguity and improved annotation.</title>
        <authorList>
            <person name="Wang L."/>
            <person name="Zhu T."/>
            <person name="Rodriguez J.C."/>
            <person name="Deal K.R."/>
            <person name="Dubcovsky J."/>
            <person name="McGuire P.E."/>
            <person name="Lux T."/>
            <person name="Spannagl M."/>
            <person name="Mayer K.F.X."/>
            <person name="Baldrich P."/>
            <person name="Meyers B.C."/>
            <person name="Huo N."/>
            <person name="Gu Y.Q."/>
            <person name="Zhou H."/>
            <person name="Devos K.M."/>
            <person name="Bennetzen J.L."/>
            <person name="Unver T."/>
            <person name="Budak H."/>
            <person name="Gulick P.J."/>
            <person name="Galiba G."/>
            <person name="Kalapos B."/>
            <person name="Nelson D.R."/>
            <person name="Li P."/>
            <person name="You F.M."/>
            <person name="Luo M.C."/>
            <person name="Dvorak J."/>
        </authorList>
    </citation>
    <scope>NUCLEOTIDE SEQUENCE [LARGE SCALE GENOMIC DNA]</scope>
    <source>
        <strain evidence="2">cv. AL8/78</strain>
    </source>
</reference>
<dbReference type="Proteomes" id="UP000015105">
    <property type="component" value="Chromosome 2D"/>
</dbReference>
<dbReference type="EnsemblPlants" id="AET2Gv21247500.3">
    <property type="protein sequence ID" value="AET2Gv21247500.3"/>
    <property type="gene ID" value="AET2Gv21247500"/>
</dbReference>
<name>A0A453DHX8_AEGTS</name>
<reference evidence="3" key="1">
    <citation type="journal article" date="2014" name="Science">
        <title>Ancient hybridizations among the ancestral genomes of bread wheat.</title>
        <authorList>
            <consortium name="International Wheat Genome Sequencing Consortium,"/>
            <person name="Marcussen T."/>
            <person name="Sandve S.R."/>
            <person name="Heier L."/>
            <person name="Spannagl M."/>
            <person name="Pfeifer M."/>
            <person name="Jakobsen K.S."/>
            <person name="Wulff B.B."/>
            <person name="Steuernagel B."/>
            <person name="Mayer K.F."/>
            <person name="Olsen O.A."/>
        </authorList>
    </citation>
    <scope>NUCLEOTIDE SEQUENCE [LARGE SCALE GENOMIC DNA]</scope>
    <source>
        <strain evidence="3">cv. AL8/78</strain>
    </source>
</reference>
<evidence type="ECO:0000313" key="2">
    <source>
        <dbReference type="EnsemblPlants" id="AET2Gv21247500.3"/>
    </source>
</evidence>
<accession>A0A453DHX8</accession>
<reference evidence="2" key="4">
    <citation type="submission" date="2019-03" db="UniProtKB">
        <authorList>
            <consortium name="EnsemblPlants"/>
        </authorList>
    </citation>
    <scope>IDENTIFICATION</scope>
</reference>
<dbReference type="AlphaFoldDB" id="A0A453DHX8"/>
<protein>
    <submittedName>
        <fullName evidence="2">Uncharacterized protein</fullName>
    </submittedName>
</protein>
<dbReference type="InterPro" id="IPR012871">
    <property type="entry name" value="DUF1668_ORYSA"/>
</dbReference>
<dbReference type="PANTHER" id="PTHR33085">
    <property type="entry name" value="OS12G0113100 PROTEIN-RELATED"/>
    <property type="match status" value="1"/>
</dbReference>